<organism evidence="1 2">
    <name type="scientific">Entotheonella factor</name>
    <dbReference type="NCBI Taxonomy" id="1429438"/>
    <lineage>
        <taxon>Bacteria</taxon>
        <taxon>Pseudomonadati</taxon>
        <taxon>Nitrospinota/Tectimicrobiota group</taxon>
        <taxon>Candidatus Tectimicrobiota</taxon>
        <taxon>Candidatus Entotheonellia</taxon>
        <taxon>Candidatus Entotheonellales</taxon>
        <taxon>Candidatus Entotheonellaceae</taxon>
        <taxon>Candidatus Entotheonella</taxon>
    </lineage>
</organism>
<proteinExistence type="predicted"/>
<sequence length="420" mass="44216">MAATPPVLIDAANAQALERVFASRPFLTGVSPAREVLPGMDKHTVLHAGPPLEWNVMCGPLRGAILGVLQYEGWAADEAAAQALIDAGEITFRPCHSANAVGPMTGLITPSMPLMVVENREFGNRAYTTLNEGLGKVLRFGANDASVLQRLKWLQDVAGPALNAALQHAEGLDLRVMMAQALLMGDEMHQRNVAGTSLMVRALLPHLVRAAPAPEHLGEITDYLTGNDQFFLNVAMVAAKATMDAAAGIPGCTLVTAMARNGTDFGVRIGALGDQWFTAPVQMPKGLYFPGFTAADANPDIGDSAIVETLGLGAFAMAASPAVAQFVGVGGLSQARRYTAEMEEITTGQSPHLLLATLDNQGVPSGIDIRQVVETGIVPWINTGIAHRQAGIGQIGAGVVQAPMDCFVRALEAFAESWHT</sequence>
<dbReference type="InterPro" id="IPR024033">
    <property type="entry name" value="OXTCase_su_AllG_h-dom"/>
</dbReference>
<dbReference type="InterPro" id="IPR009499">
    <property type="entry name" value="AllG-like"/>
</dbReference>
<evidence type="ECO:0008006" key="3">
    <source>
        <dbReference type="Google" id="ProtNLM"/>
    </source>
</evidence>
<dbReference type="Gene3D" id="3.90.1710.10">
    <property type="entry name" value="Enterococcus faecalis V583 domain"/>
    <property type="match status" value="1"/>
</dbReference>
<dbReference type="HOGENOM" id="CLU_036192_0_0_7"/>
<reference evidence="1 2" key="1">
    <citation type="journal article" date="2014" name="Nature">
        <title>An environmental bacterial taxon with a large and distinct metabolic repertoire.</title>
        <authorList>
            <person name="Wilson M.C."/>
            <person name="Mori T."/>
            <person name="Ruckert C."/>
            <person name="Uria A.R."/>
            <person name="Helf M.J."/>
            <person name="Takada K."/>
            <person name="Gernert C."/>
            <person name="Steffens U.A."/>
            <person name="Heycke N."/>
            <person name="Schmitt S."/>
            <person name="Rinke C."/>
            <person name="Helfrich E.J."/>
            <person name="Brachmann A.O."/>
            <person name="Gurgui C."/>
            <person name="Wakimoto T."/>
            <person name="Kracht M."/>
            <person name="Crusemann M."/>
            <person name="Hentschel U."/>
            <person name="Abe I."/>
            <person name="Matsunaga S."/>
            <person name="Kalinowski J."/>
            <person name="Takeyama H."/>
            <person name="Piel J."/>
        </authorList>
    </citation>
    <scope>NUCLEOTIDE SEQUENCE [LARGE SCALE GENOMIC DNA]</scope>
    <source>
        <strain evidence="2">TSY1</strain>
    </source>
</reference>
<comment type="caution">
    <text evidence="1">The sequence shown here is derived from an EMBL/GenBank/DDBJ whole genome shotgun (WGS) entry which is preliminary data.</text>
</comment>
<evidence type="ECO:0000313" key="2">
    <source>
        <dbReference type="Proteomes" id="UP000019141"/>
    </source>
</evidence>
<dbReference type="PATRIC" id="fig|1429438.4.peg.7601"/>
<protein>
    <recommendedName>
        <fullName evidence="3">DUF1116 domain-containing protein</fullName>
    </recommendedName>
</protein>
<dbReference type="Proteomes" id="UP000019141">
    <property type="component" value="Unassembled WGS sequence"/>
</dbReference>
<dbReference type="AlphaFoldDB" id="W4L6Z0"/>
<dbReference type="EMBL" id="AZHW01001301">
    <property type="protein sequence ID" value="ETW93126.1"/>
    <property type="molecule type" value="Genomic_DNA"/>
</dbReference>
<evidence type="ECO:0000313" key="1">
    <source>
        <dbReference type="EMBL" id="ETW93126.1"/>
    </source>
</evidence>
<name>W4L6Z0_ENTF1</name>
<gene>
    <name evidence="1" type="ORF">ETSY1_40570</name>
</gene>
<dbReference type="Pfam" id="PF06545">
    <property type="entry name" value="AllG"/>
    <property type="match status" value="1"/>
</dbReference>
<dbReference type="Gene3D" id="3.90.1700.10">
    <property type="entry name" value="v583 domain like"/>
    <property type="match status" value="1"/>
</dbReference>
<accession>W4L6Z0</accession>
<dbReference type="Gene3D" id="1.10.10.660">
    <property type="entry name" value="conserved protein of unknown function from Enterococcus faecalis V583"/>
    <property type="match status" value="1"/>
</dbReference>
<keyword evidence="2" id="KW-1185">Reference proteome</keyword>